<gene>
    <name evidence="1" type="ORF">SDC9_205417</name>
</gene>
<proteinExistence type="predicted"/>
<protein>
    <submittedName>
        <fullName evidence="1">Uncharacterized protein</fullName>
    </submittedName>
</protein>
<dbReference type="AlphaFoldDB" id="A0A645JDT8"/>
<reference evidence="1" key="1">
    <citation type="submission" date="2019-08" db="EMBL/GenBank/DDBJ databases">
        <authorList>
            <person name="Kucharzyk K."/>
            <person name="Murdoch R.W."/>
            <person name="Higgins S."/>
            <person name="Loffler F."/>
        </authorList>
    </citation>
    <scope>NUCLEOTIDE SEQUENCE</scope>
</reference>
<organism evidence="1">
    <name type="scientific">bioreactor metagenome</name>
    <dbReference type="NCBI Taxonomy" id="1076179"/>
    <lineage>
        <taxon>unclassified sequences</taxon>
        <taxon>metagenomes</taxon>
        <taxon>ecological metagenomes</taxon>
    </lineage>
</organism>
<dbReference type="EMBL" id="VSSQ01129629">
    <property type="protein sequence ID" value="MPN57723.1"/>
    <property type="molecule type" value="Genomic_DNA"/>
</dbReference>
<comment type="caution">
    <text evidence="1">The sequence shown here is derived from an EMBL/GenBank/DDBJ whole genome shotgun (WGS) entry which is preliminary data.</text>
</comment>
<name>A0A645JDT8_9ZZZZ</name>
<accession>A0A645JDT8</accession>
<evidence type="ECO:0000313" key="1">
    <source>
        <dbReference type="EMBL" id="MPN57723.1"/>
    </source>
</evidence>
<sequence length="122" mass="13944">MAFCDLLHENHAVVGNGTHENDRDGVCHQTEKFTAFFRKQFFNKDGHADVRAIPPAGSHAEERHINAHIAQYFVAPVEREAEDIAQNDVHRHDDRHAHHQHAGAKLCEFGMIYKINYTLHGQ</sequence>